<evidence type="ECO:0000313" key="1">
    <source>
        <dbReference type="EMBL" id="KAI9272782.1"/>
    </source>
</evidence>
<reference evidence="1" key="2">
    <citation type="submission" date="2023-02" db="EMBL/GenBank/DDBJ databases">
        <authorList>
            <consortium name="DOE Joint Genome Institute"/>
            <person name="Mondo S.J."/>
            <person name="Chang Y."/>
            <person name="Wang Y."/>
            <person name="Ahrendt S."/>
            <person name="Andreopoulos W."/>
            <person name="Barry K."/>
            <person name="Beard J."/>
            <person name="Benny G.L."/>
            <person name="Blankenship S."/>
            <person name="Bonito G."/>
            <person name="Cuomo C."/>
            <person name="Desiro A."/>
            <person name="Gervers K.A."/>
            <person name="Hundley H."/>
            <person name="Kuo A."/>
            <person name="LaButti K."/>
            <person name="Lang B.F."/>
            <person name="Lipzen A."/>
            <person name="O'Donnell K."/>
            <person name="Pangilinan J."/>
            <person name="Reynolds N."/>
            <person name="Sandor L."/>
            <person name="Smith M.W."/>
            <person name="Tsang A."/>
            <person name="Grigoriev I.V."/>
            <person name="Stajich J.E."/>
            <person name="Spatafora J.W."/>
        </authorList>
    </citation>
    <scope>NUCLEOTIDE SEQUENCE</scope>
    <source>
        <strain evidence="1">RSA 2281</strain>
    </source>
</reference>
<dbReference type="EMBL" id="JAIXMP010000005">
    <property type="protein sequence ID" value="KAI9272782.1"/>
    <property type="molecule type" value="Genomic_DNA"/>
</dbReference>
<keyword evidence="2" id="KW-1185">Reference proteome</keyword>
<dbReference type="AlphaFoldDB" id="A0AAD5K7G9"/>
<organism evidence="1 2">
    <name type="scientific">Phascolomyces articulosus</name>
    <dbReference type="NCBI Taxonomy" id="60185"/>
    <lineage>
        <taxon>Eukaryota</taxon>
        <taxon>Fungi</taxon>
        <taxon>Fungi incertae sedis</taxon>
        <taxon>Mucoromycota</taxon>
        <taxon>Mucoromycotina</taxon>
        <taxon>Mucoromycetes</taxon>
        <taxon>Mucorales</taxon>
        <taxon>Lichtheimiaceae</taxon>
        <taxon>Phascolomyces</taxon>
    </lineage>
</organism>
<accession>A0AAD5K7G9</accession>
<proteinExistence type="predicted"/>
<sequence>MVQSFIDSERAKEKLAEQSLVTAINSMVSEWTKTRGQRLESSLKDLQTSFKDNAHSLESFQSDFSKMVDSTIKNNTNRLTDVQTAQDTILRQQDMFQDINSNISTLRQQGEFHHAQVLEELDVGQRMVSSTCDEINQAQAISRKRPLLDDCTNVSKSSKQQKSSSDL</sequence>
<dbReference type="Proteomes" id="UP001209540">
    <property type="component" value="Unassembled WGS sequence"/>
</dbReference>
<reference evidence="1" key="1">
    <citation type="journal article" date="2022" name="IScience">
        <title>Evolution of zygomycete secretomes and the origins of terrestrial fungal ecologies.</title>
        <authorList>
            <person name="Chang Y."/>
            <person name="Wang Y."/>
            <person name="Mondo S."/>
            <person name="Ahrendt S."/>
            <person name="Andreopoulos W."/>
            <person name="Barry K."/>
            <person name="Beard J."/>
            <person name="Benny G.L."/>
            <person name="Blankenship S."/>
            <person name="Bonito G."/>
            <person name="Cuomo C."/>
            <person name="Desiro A."/>
            <person name="Gervers K.A."/>
            <person name="Hundley H."/>
            <person name="Kuo A."/>
            <person name="LaButti K."/>
            <person name="Lang B.F."/>
            <person name="Lipzen A."/>
            <person name="O'Donnell K."/>
            <person name="Pangilinan J."/>
            <person name="Reynolds N."/>
            <person name="Sandor L."/>
            <person name="Smith M.E."/>
            <person name="Tsang A."/>
            <person name="Grigoriev I.V."/>
            <person name="Stajich J.E."/>
            <person name="Spatafora J.W."/>
        </authorList>
    </citation>
    <scope>NUCLEOTIDE SEQUENCE</scope>
    <source>
        <strain evidence="1">RSA 2281</strain>
    </source>
</reference>
<evidence type="ECO:0000313" key="2">
    <source>
        <dbReference type="Proteomes" id="UP001209540"/>
    </source>
</evidence>
<name>A0AAD5K7G9_9FUNG</name>
<protein>
    <submittedName>
        <fullName evidence="1">Uncharacterized protein</fullName>
    </submittedName>
</protein>
<gene>
    <name evidence="1" type="ORF">BDA99DRAFT_275940</name>
</gene>
<comment type="caution">
    <text evidence="1">The sequence shown here is derived from an EMBL/GenBank/DDBJ whole genome shotgun (WGS) entry which is preliminary data.</text>
</comment>